<organism evidence="2 3">
    <name type="scientific">Cirrhinus mrigala</name>
    <name type="common">Mrigala</name>
    <dbReference type="NCBI Taxonomy" id="683832"/>
    <lineage>
        <taxon>Eukaryota</taxon>
        <taxon>Metazoa</taxon>
        <taxon>Chordata</taxon>
        <taxon>Craniata</taxon>
        <taxon>Vertebrata</taxon>
        <taxon>Euteleostomi</taxon>
        <taxon>Actinopterygii</taxon>
        <taxon>Neopterygii</taxon>
        <taxon>Teleostei</taxon>
        <taxon>Ostariophysi</taxon>
        <taxon>Cypriniformes</taxon>
        <taxon>Cyprinidae</taxon>
        <taxon>Labeoninae</taxon>
        <taxon>Labeonini</taxon>
        <taxon>Cirrhinus</taxon>
    </lineage>
</organism>
<comment type="caution">
    <text evidence="2">The sequence shown here is derived from an EMBL/GenBank/DDBJ whole genome shotgun (WGS) entry which is preliminary data.</text>
</comment>
<keyword evidence="3" id="KW-1185">Reference proteome</keyword>
<dbReference type="SMART" id="SM00139">
    <property type="entry name" value="MyTH4"/>
    <property type="match status" value="1"/>
</dbReference>
<dbReference type="Pfam" id="PF00784">
    <property type="entry name" value="MyTH4"/>
    <property type="match status" value="1"/>
</dbReference>
<feature type="non-terminal residue" evidence="2">
    <location>
        <position position="105"/>
    </location>
</feature>
<dbReference type="EMBL" id="JAMKFB020000003">
    <property type="protein sequence ID" value="KAL0197370.1"/>
    <property type="molecule type" value="Genomic_DNA"/>
</dbReference>
<feature type="non-terminal residue" evidence="2">
    <location>
        <position position="1"/>
    </location>
</feature>
<dbReference type="Gene3D" id="1.25.40.530">
    <property type="entry name" value="MyTH4 domain"/>
    <property type="match status" value="1"/>
</dbReference>
<accession>A0ABD0RFR7</accession>
<reference evidence="2 3" key="1">
    <citation type="submission" date="2024-05" db="EMBL/GenBank/DDBJ databases">
        <title>Genome sequencing and assembly of Indian major carp, Cirrhinus mrigala (Hamilton, 1822).</title>
        <authorList>
            <person name="Mohindra V."/>
            <person name="Chowdhury L.M."/>
            <person name="Lal K."/>
            <person name="Jena J.K."/>
        </authorList>
    </citation>
    <scope>NUCLEOTIDE SEQUENCE [LARGE SCALE GENOMIC DNA]</scope>
    <source>
        <strain evidence="2">CM1030</strain>
        <tissue evidence="2">Blood</tissue>
    </source>
</reference>
<dbReference type="InterPro" id="IPR051724">
    <property type="entry name" value="Actin_motor_Myosin"/>
</dbReference>
<dbReference type="Proteomes" id="UP001529510">
    <property type="component" value="Unassembled WGS sequence"/>
</dbReference>
<protein>
    <recommendedName>
        <fullName evidence="1">MyTH4 domain-containing protein</fullName>
    </recommendedName>
</protein>
<dbReference type="PROSITE" id="PS51016">
    <property type="entry name" value="MYTH4"/>
    <property type="match status" value="1"/>
</dbReference>
<dbReference type="PANTHER" id="PTHR46049:SF5">
    <property type="entry name" value="PLECKSTRIN HOMOLOGY DOMAIN-CONTAINING FAMILY H MEMBER 3"/>
    <property type="match status" value="1"/>
</dbReference>
<dbReference type="InterPro" id="IPR000857">
    <property type="entry name" value="MyTH4_dom"/>
</dbReference>
<evidence type="ECO:0000313" key="2">
    <source>
        <dbReference type="EMBL" id="KAL0197370.1"/>
    </source>
</evidence>
<gene>
    <name evidence="2" type="ORF">M9458_005910</name>
</gene>
<feature type="domain" description="MyTH4" evidence="1">
    <location>
        <begin position="1"/>
        <end position="105"/>
    </location>
</feature>
<dbReference type="AlphaFoldDB" id="A0ABD0RFR7"/>
<dbReference type="InterPro" id="IPR038185">
    <property type="entry name" value="MyTH4_dom_sf"/>
</dbReference>
<name>A0ABD0RFR7_CIRMR</name>
<evidence type="ECO:0000259" key="1">
    <source>
        <dbReference type="PROSITE" id="PS51016"/>
    </source>
</evidence>
<dbReference type="PANTHER" id="PTHR46049">
    <property type="entry name" value="AGAP003327-PA"/>
    <property type="match status" value="1"/>
</dbReference>
<proteinExistence type="predicted"/>
<sequence length="105" mass="12205">MAGKGYTSIREEAVRLFNCLQQLESAREPIPLIQGILQTCLDLRPLRDELYCQLIKQTSVTNSRVQTQTQTQPNPQLRYWQLLTCMSCTFLPSSSILKYLRFHLK</sequence>
<evidence type="ECO:0000313" key="3">
    <source>
        <dbReference type="Proteomes" id="UP001529510"/>
    </source>
</evidence>